<dbReference type="AlphaFoldDB" id="A0A3D8IEJ3"/>
<proteinExistence type="predicted"/>
<protein>
    <submittedName>
        <fullName evidence="1">Uncharacterized protein</fullName>
    </submittedName>
</protein>
<evidence type="ECO:0000313" key="1">
    <source>
        <dbReference type="EMBL" id="RDU63415.1"/>
    </source>
</evidence>
<dbReference type="OrthoDB" id="5319110at2"/>
<sequence length="60" mass="6758">MLKYGTTQAVLQVYEKSANADSGIQSNIIAHCSYQMQKSLDFHEQNLKLIGEASRIEKRA</sequence>
<evidence type="ECO:0000313" key="2">
    <source>
        <dbReference type="Proteomes" id="UP000256650"/>
    </source>
</evidence>
<gene>
    <name evidence="1" type="ORF">CQA43_04650</name>
</gene>
<dbReference type="RefSeq" id="WP_115551442.1">
    <property type="nucleotide sequence ID" value="NZ_CAOOSM010000007.1"/>
</dbReference>
<comment type="caution">
    <text evidence="1">The sequence shown here is derived from an EMBL/GenBank/DDBJ whole genome shotgun (WGS) entry which is preliminary data.</text>
</comment>
<dbReference type="GeneID" id="82535574"/>
<keyword evidence="2" id="KW-1185">Reference proteome</keyword>
<dbReference type="EMBL" id="NXLS01000003">
    <property type="protein sequence ID" value="RDU63415.1"/>
    <property type="molecule type" value="Genomic_DNA"/>
</dbReference>
<accession>A0A3D8IEJ3</accession>
<dbReference type="Proteomes" id="UP000256650">
    <property type="component" value="Unassembled WGS sequence"/>
</dbReference>
<organism evidence="1 2">
    <name type="scientific">Helicobacter ganmani</name>
    <dbReference type="NCBI Taxonomy" id="60246"/>
    <lineage>
        <taxon>Bacteria</taxon>
        <taxon>Pseudomonadati</taxon>
        <taxon>Campylobacterota</taxon>
        <taxon>Epsilonproteobacteria</taxon>
        <taxon>Campylobacterales</taxon>
        <taxon>Helicobacteraceae</taxon>
        <taxon>Helicobacter</taxon>
    </lineage>
</organism>
<reference evidence="1 2" key="1">
    <citation type="submission" date="2018-04" db="EMBL/GenBank/DDBJ databases">
        <title>Novel Campyloabacter and Helicobacter Species and Strains.</title>
        <authorList>
            <person name="Mannion A.J."/>
            <person name="Shen Z."/>
            <person name="Fox J.G."/>
        </authorList>
    </citation>
    <scope>NUCLEOTIDE SEQUENCE [LARGE SCALE GENOMIC DNA]</scope>
    <source>
        <strain evidence="1 2">MIT 99-5101</strain>
    </source>
</reference>
<name>A0A3D8IEJ3_9HELI</name>